<accession>A0A7X0VWN4</accession>
<dbReference type="RefSeq" id="WP_185131066.1">
    <property type="nucleotide sequence ID" value="NZ_JACJVO010000026.1"/>
</dbReference>
<dbReference type="AlphaFoldDB" id="A0A7X0VWN4"/>
<dbReference type="GO" id="GO:0008408">
    <property type="term" value="F:3'-5' exonuclease activity"/>
    <property type="evidence" value="ECO:0007669"/>
    <property type="project" value="InterPro"/>
</dbReference>
<gene>
    <name evidence="1" type="primary">holB</name>
    <name evidence="1" type="ORF">H7C18_20985</name>
</gene>
<reference evidence="1 2" key="1">
    <citation type="submission" date="2020-08" db="EMBL/GenBank/DDBJ databases">
        <title>Cohnella phylogeny.</title>
        <authorList>
            <person name="Dunlap C."/>
        </authorList>
    </citation>
    <scope>NUCLEOTIDE SEQUENCE [LARGE SCALE GENOMIC DNA]</scope>
    <source>
        <strain evidence="1 2">CBP 2801</strain>
    </source>
</reference>
<sequence>MAMRDVPGQPRARALLQNALRSDRVAHAYLFAGPSGSGRRAMASAFAQTLLCEKRGEDACGECLACRKVLHGNHPDLHLIAPDGASVKIEQVRELQRELSYRSAGAGRKVYVIEGAETMTVQAANSLLKFLEEPPSPVVAILIAPSAQTMLPTILSRTQLVPFVPSDPQELEQALTAEGADPLAARAAVHLASGLEAARALAQENWFAETRNVVIQLGKEMPSRFPGVLLTAQKQVFKTDLAEHIDILLQMLALWYRDMIYVMTGRENRLVFPDQAEWIAKNAWSRSLDGWVRAMELALTAVRRVKAHVQPQLALEQFLVNSREG</sequence>
<organism evidence="1 2">
    <name type="scientific">Cohnella zeiphila</name>
    <dbReference type="NCBI Taxonomy" id="2761120"/>
    <lineage>
        <taxon>Bacteria</taxon>
        <taxon>Bacillati</taxon>
        <taxon>Bacillota</taxon>
        <taxon>Bacilli</taxon>
        <taxon>Bacillales</taxon>
        <taxon>Paenibacillaceae</taxon>
        <taxon>Cohnella</taxon>
    </lineage>
</organism>
<dbReference type="GO" id="GO:0006261">
    <property type="term" value="P:DNA-templated DNA replication"/>
    <property type="evidence" value="ECO:0007669"/>
    <property type="project" value="TreeGrafter"/>
</dbReference>
<dbReference type="PANTHER" id="PTHR11669">
    <property type="entry name" value="REPLICATION FACTOR C / DNA POLYMERASE III GAMMA-TAU SUBUNIT"/>
    <property type="match status" value="1"/>
</dbReference>
<dbReference type="PANTHER" id="PTHR11669:SF8">
    <property type="entry name" value="DNA POLYMERASE III SUBUNIT DELTA"/>
    <property type="match status" value="1"/>
</dbReference>
<dbReference type="InterPro" id="IPR004622">
    <property type="entry name" value="DNA_pol_HolB"/>
</dbReference>
<dbReference type="Proteomes" id="UP000564644">
    <property type="component" value="Unassembled WGS sequence"/>
</dbReference>
<protein>
    <submittedName>
        <fullName evidence="1">DNA polymerase III subunit delta</fullName>
        <ecNumber evidence="1">2.7.7.7</ecNumber>
    </submittedName>
</protein>
<dbReference type="GO" id="GO:0003887">
    <property type="term" value="F:DNA-directed DNA polymerase activity"/>
    <property type="evidence" value="ECO:0007669"/>
    <property type="project" value="UniProtKB-EC"/>
</dbReference>
<dbReference type="EMBL" id="JACJVO010000026">
    <property type="protein sequence ID" value="MBB6733404.1"/>
    <property type="molecule type" value="Genomic_DNA"/>
</dbReference>
<evidence type="ECO:0000313" key="1">
    <source>
        <dbReference type="EMBL" id="MBB6733404.1"/>
    </source>
</evidence>
<dbReference type="FunFam" id="3.40.50.300:FF:001255">
    <property type="entry name" value="DNA polymerase III subunit delta"/>
    <property type="match status" value="1"/>
</dbReference>
<dbReference type="NCBIfam" id="TIGR00678">
    <property type="entry name" value="holB"/>
    <property type="match status" value="1"/>
</dbReference>
<keyword evidence="1" id="KW-0548">Nucleotidyltransferase</keyword>
<name>A0A7X0VWN4_9BACL</name>
<dbReference type="EC" id="2.7.7.7" evidence="1"/>
<dbReference type="SUPFAM" id="SSF52540">
    <property type="entry name" value="P-loop containing nucleoside triphosphate hydrolases"/>
    <property type="match status" value="1"/>
</dbReference>
<keyword evidence="1" id="KW-0808">Transferase</keyword>
<proteinExistence type="predicted"/>
<comment type="caution">
    <text evidence="1">The sequence shown here is derived from an EMBL/GenBank/DDBJ whole genome shotgun (WGS) entry which is preliminary data.</text>
</comment>
<dbReference type="InterPro" id="IPR050238">
    <property type="entry name" value="DNA_Rep/Repair_Clamp_Loader"/>
</dbReference>
<dbReference type="InterPro" id="IPR027417">
    <property type="entry name" value="P-loop_NTPase"/>
</dbReference>
<dbReference type="Gene3D" id="3.40.50.300">
    <property type="entry name" value="P-loop containing nucleotide triphosphate hydrolases"/>
    <property type="match status" value="1"/>
</dbReference>
<keyword evidence="2" id="KW-1185">Reference proteome</keyword>
<dbReference type="Pfam" id="PF13177">
    <property type="entry name" value="DNA_pol3_delta2"/>
    <property type="match status" value="1"/>
</dbReference>
<evidence type="ECO:0000313" key="2">
    <source>
        <dbReference type="Proteomes" id="UP000564644"/>
    </source>
</evidence>